<dbReference type="AlphaFoldDB" id="A0A7Z7AXW8"/>
<name>A0A7Z7AXW8_9EURY</name>
<reference evidence="1 2" key="1">
    <citation type="submission" date="2016-10" db="EMBL/GenBank/DDBJ databases">
        <authorList>
            <person name="Varghese N."/>
            <person name="Submissions S."/>
        </authorList>
    </citation>
    <scope>NUCLEOTIDE SEQUENCE [LARGE SCALE GENOMIC DNA]</scope>
    <source>
        <strain evidence="1 2">PL 12/M</strain>
    </source>
</reference>
<protein>
    <submittedName>
        <fullName evidence="1">Uncharacterized protein</fullName>
    </submittedName>
</protein>
<accession>A0A7Z7AXW8</accession>
<organism evidence="1 2">
    <name type="scientific">Methanolobus vulcani</name>
    <dbReference type="NCBI Taxonomy" id="38026"/>
    <lineage>
        <taxon>Archaea</taxon>
        <taxon>Methanobacteriati</taxon>
        <taxon>Methanobacteriota</taxon>
        <taxon>Stenosarchaea group</taxon>
        <taxon>Methanomicrobia</taxon>
        <taxon>Methanosarcinales</taxon>
        <taxon>Methanosarcinaceae</taxon>
        <taxon>Methanolobus</taxon>
    </lineage>
</organism>
<evidence type="ECO:0000313" key="2">
    <source>
        <dbReference type="Proteomes" id="UP000199259"/>
    </source>
</evidence>
<evidence type="ECO:0000313" key="1">
    <source>
        <dbReference type="EMBL" id="SDF43673.1"/>
    </source>
</evidence>
<comment type="caution">
    <text evidence="1">The sequence shown here is derived from an EMBL/GenBank/DDBJ whole genome shotgun (WGS) entry which is preliminary data.</text>
</comment>
<dbReference type="EMBL" id="FNCA01000002">
    <property type="protein sequence ID" value="SDF43673.1"/>
    <property type="molecule type" value="Genomic_DNA"/>
</dbReference>
<proteinExistence type="predicted"/>
<sequence>MRIGSFLSLIFILFLLLVIPASAAYTWDNSINVQKDNMTWSYTEQYSGDRSIIFKKYVDIEFGNDDGFVAAWELLKADVSMSKTFRQSIEDNMDVKIDNSSKNVILLDVEADMSSELIGPTNEKRDVVNEYKVSYDFKVPLDESGSVLWFQGEPQTDVAISLPEGMDVLSIDGIDNESVKESSKGTIIEGTFGFTGEVVIEYSIAKKKSEFNDGNAGNVTSNMTKSSPESAKKTRIEDFFDRLFSGGTDEILKKLKLDGTNNPHIY</sequence>
<keyword evidence="2" id="KW-1185">Reference proteome</keyword>
<dbReference type="Proteomes" id="UP000199259">
    <property type="component" value="Unassembled WGS sequence"/>
</dbReference>
<gene>
    <name evidence="1" type="ORF">SAMN04488589_0515</name>
</gene>